<accession>A0A1M6PF49</accession>
<keyword evidence="5 8" id="KW-0862">Zinc</keyword>
<dbReference type="GO" id="GO:0005737">
    <property type="term" value="C:cytoplasm"/>
    <property type="evidence" value="ECO:0007669"/>
    <property type="project" value="TreeGrafter"/>
</dbReference>
<dbReference type="Gene3D" id="3.40.140.10">
    <property type="entry name" value="Cytidine Deaminase, domain 2"/>
    <property type="match status" value="1"/>
</dbReference>
<feature type="domain" description="CMP/dCMP-type deaminase" evidence="9">
    <location>
        <begin position="14"/>
        <end position="145"/>
    </location>
</feature>
<dbReference type="OrthoDB" id="9788517at2"/>
<evidence type="ECO:0000256" key="7">
    <source>
        <dbReference type="PIRSR" id="PIRSR006019-1"/>
    </source>
</evidence>
<dbReference type="Pfam" id="PF00383">
    <property type="entry name" value="dCMP_cyt_deam_1"/>
    <property type="match status" value="1"/>
</dbReference>
<feature type="active site" description="Proton donor" evidence="7">
    <location>
        <position position="81"/>
    </location>
</feature>
<dbReference type="InterPro" id="IPR013404">
    <property type="entry name" value="Competence_ComEB"/>
</dbReference>
<dbReference type="PROSITE" id="PS00903">
    <property type="entry name" value="CYT_DCMP_DEAMINASES_1"/>
    <property type="match status" value="1"/>
</dbReference>
<evidence type="ECO:0000313" key="10">
    <source>
        <dbReference type="EMBL" id="SHK06530.1"/>
    </source>
</evidence>
<dbReference type="InterPro" id="IPR016473">
    <property type="entry name" value="dCMP_deaminase"/>
</dbReference>
<keyword evidence="3 8" id="KW-0479">Metal-binding</keyword>
<feature type="binding site" evidence="8">
    <location>
        <position position="110"/>
    </location>
    <ligand>
        <name>Zn(2+)</name>
        <dbReference type="ChEBI" id="CHEBI:29105"/>
        <note>catalytic</note>
    </ligand>
</feature>
<dbReference type="InterPro" id="IPR016192">
    <property type="entry name" value="APOBEC/CMP_deaminase_Zn-bd"/>
</dbReference>
<evidence type="ECO:0000256" key="1">
    <source>
        <dbReference type="ARBA" id="ARBA00001947"/>
    </source>
</evidence>
<reference evidence="11" key="1">
    <citation type="submission" date="2016-11" db="EMBL/GenBank/DDBJ databases">
        <authorList>
            <person name="Varghese N."/>
            <person name="Submissions S."/>
        </authorList>
    </citation>
    <scope>NUCLEOTIDE SEQUENCE [LARGE SCALE GENOMIC DNA]</scope>
    <source>
        <strain evidence="11">USBA-503</strain>
    </source>
</reference>
<comment type="cofactor">
    <cofactor evidence="1 8">
        <name>Zn(2+)</name>
        <dbReference type="ChEBI" id="CHEBI:29105"/>
    </cofactor>
</comment>
<evidence type="ECO:0000256" key="4">
    <source>
        <dbReference type="ARBA" id="ARBA00022801"/>
    </source>
</evidence>
<dbReference type="InterPro" id="IPR015517">
    <property type="entry name" value="dCMP_deaminase-rel"/>
</dbReference>
<proteinExistence type="inferred from homology"/>
<dbReference type="STRING" id="1830138.SAMN05443507_10814"/>
<feature type="binding site" evidence="8">
    <location>
        <position position="107"/>
    </location>
    <ligand>
        <name>Zn(2+)</name>
        <dbReference type="ChEBI" id="CHEBI:29105"/>
        <note>catalytic</note>
    </ligand>
</feature>
<dbReference type="RefSeq" id="WP_072873598.1">
    <property type="nucleotide sequence ID" value="NZ_FRAF01000008.1"/>
</dbReference>
<gene>
    <name evidence="10" type="ORF">SAMN05443507_10814</name>
</gene>
<dbReference type="CDD" id="cd01286">
    <property type="entry name" value="deoxycytidylate_deaminase"/>
    <property type="match status" value="1"/>
</dbReference>
<protein>
    <recommendedName>
        <fullName evidence="6">ComE operon protein 2</fullName>
    </recommendedName>
</protein>
<dbReference type="PANTHER" id="PTHR11086">
    <property type="entry name" value="DEOXYCYTIDYLATE DEAMINASE-RELATED"/>
    <property type="match status" value="1"/>
</dbReference>
<feature type="binding site" evidence="8">
    <location>
        <position position="79"/>
    </location>
    <ligand>
        <name>Zn(2+)</name>
        <dbReference type="ChEBI" id="CHEBI:29105"/>
        <note>catalytic</note>
    </ligand>
</feature>
<dbReference type="NCBIfam" id="TIGR02571">
    <property type="entry name" value="ComEB"/>
    <property type="match status" value="1"/>
</dbReference>
<dbReference type="InterPro" id="IPR016193">
    <property type="entry name" value="Cytidine_deaminase-like"/>
</dbReference>
<dbReference type="InterPro" id="IPR002125">
    <property type="entry name" value="CMP_dCMP_dom"/>
</dbReference>
<dbReference type="PIRSF" id="PIRSF006019">
    <property type="entry name" value="dCMP_deaminase"/>
    <property type="match status" value="1"/>
</dbReference>
<evidence type="ECO:0000259" key="9">
    <source>
        <dbReference type="PROSITE" id="PS51747"/>
    </source>
</evidence>
<dbReference type="EMBL" id="FRAF01000008">
    <property type="protein sequence ID" value="SHK06530.1"/>
    <property type="molecule type" value="Genomic_DNA"/>
</dbReference>
<dbReference type="SUPFAM" id="SSF53927">
    <property type="entry name" value="Cytidine deaminase-like"/>
    <property type="match status" value="1"/>
</dbReference>
<dbReference type="AlphaFoldDB" id="A0A1M6PF49"/>
<dbReference type="PROSITE" id="PS51747">
    <property type="entry name" value="CYT_DCMP_DEAMINASES_2"/>
    <property type="match status" value="1"/>
</dbReference>
<sequence>MNFASSNTQTPRMSWDEFFATQSRVMSFRSTCARLAVGCVIVRDKRIVASGYNGSLAGDVHCIDVGCKMEDGHCIRAIHAEQNALLQCAKLGIAVDGSQLYVTHRPCLNCTKSLIQAGIREVCFEFDYRPNTYAIELLEKAGVQTRQVQSRFDILLQAVNSSASGA</sequence>
<evidence type="ECO:0000256" key="3">
    <source>
        <dbReference type="ARBA" id="ARBA00022723"/>
    </source>
</evidence>
<dbReference type="GO" id="GO:0004132">
    <property type="term" value="F:dCMP deaminase activity"/>
    <property type="evidence" value="ECO:0007669"/>
    <property type="project" value="InterPro"/>
</dbReference>
<dbReference type="GO" id="GO:0006220">
    <property type="term" value="P:pyrimidine nucleotide metabolic process"/>
    <property type="evidence" value="ECO:0007669"/>
    <property type="project" value="InterPro"/>
</dbReference>
<comment type="similarity">
    <text evidence="2">Belongs to the cytidine and deoxycytidylate deaminase family.</text>
</comment>
<evidence type="ECO:0000313" key="11">
    <source>
        <dbReference type="Proteomes" id="UP000184016"/>
    </source>
</evidence>
<keyword evidence="4" id="KW-0378">Hydrolase</keyword>
<keyword evidence="11" id="KW-1185">Reference proteome</keyword>
<evidence type="ECO:0000256" key="2">
    <source>
        <dbReference type="ARBA" id="ARBA00006576"/>
    </source>
</evidence>
<dbReference type="GO" id="GO:0008270">
    <property type="term" value="F:zinc ion binding"/>
    <property type="evidence" value="ECO:0007669"/>
    <property type="project" value="InterPro"/>
</dbReference>
<dbReference type="PANTHER" id="PTHR11086:SF18">
    <property type="entry name" value="DEOXYCYTIDYLATE DEAMINASE"/>
    <property type="match status" value="1"/>
</dbReference>
<evidence type="ECO:0000256" key="5">
    <source>
        <dbReference type="ARBA" id="ARBA00022833"/>
    </source>
</evidence>
<evidence type="ECO:0000256" key="6">
    <source>
        <dbReference type="NCBIfam" id="TIGR02571"/>
    </source>
</evidence>
<organism evidence="10 11">
    <name type="scientific">Alicyclobacillus tolerans</name>
    <dbReference type="NCBI Taxonomy" id="90970"/>
    <lineage>
        <taxon>Bacteria</taxon>
        <taxon>Bacillati</taxon>
        <taxon>Bacillota</taxon>
        <taxon>Bacilli</taxon>
        <taxon>Bacillales</taxon>
        <taxon>Alicyclobacillaceae</taxon>
        <taxon>Alicyclobacillus</taxon>
    </lineage>
</organism>
<dbReference type="InterPro" id="IPR035105">
    <property type="entry name" value="Deoxycytidylate_deaminase_dom"/>
</dbReference>
<name>A0A1M6PF49_9BACL</name>
<dbReference type="Proteomes" id="UP000184016">
    <property type="component" value="Unassembled WGS sequence"/>
</dbReference>
<evidence type="ECO:0000256" key="8">
    <source>
        <dbReference type="PIRSR" id="PIRSR006019-2"/>
    </source>
</evidence>